<reference evidence="2" key="1">
    <citation type="submission" date="2022-11" db="UniProtKB">
        <authorList>
            <consortium name="WormBaseParasite"/>
        </authorList>
    </citation>
    <scope>IDENTIFICATION</scope>
</reference>
<proteinExistence type="predicted"/>
<keyword evidence="1" id="KW-1185">Reference proteome</keyword>
<dbReference type="WBParaSite" id="nRc.2.0.1.t11913-RA">
    <property type="protein sequence ID" value="nRc.2.0.1.t11913-RA"/>
    <property type="gene ID" value="nRc.2.0.1.g11913"/>
</dbReference>
<sequence length="137" mass="15695">MLLNNKPESGGHLSCIAKLFTTSDCMGASFFEQWPIGLLNLLEIEFPVSHVFEQTNVVPQPDEKRTFEFLAAFPRASDPCGHRVTEICISTVTFWVMYSASWTIGKGAKDSRHFNDRIFLDSEIKLYMLRTYFTCKE</sequence>
<dbReference type="AlphaFoldDB" id="A0A915IDP4"/>
<evidence type="ECO:0000313" key="2">
    <source>
        <dbReference type="WBParaSite" id="nRc.2.0.1.t11913-RA"/>
    </source>
</evidence>
<evidence type="ECO:0000313" key="1">
    <source>
        <dbReference type="Proteomes" id="UP000887565"/>
    </source>
</evidence>
<organism evidence="1 2">
    <name type="scientific">Romanomermis culicivorax</name>
    <name type="common">Nematode worm</name>
    <dbReference type="NCBI Taxonomy" id="13658"/>
    <lineage>
        <taxon>Eukaryota</taxon>
        <taxon>Metazoa</taxon>
        <taxon>Ecdysozoa</taxon>
        <taxon>Nematoda</taxon>
        <taxon>Enoplea</taxon>
        <taxon>Dorylaimia</taxon>
        <taxon>Mermithida</taxon>
        <taxon>Mermithoidea</taxon>
        <taxon>Mermithidae</taxon>
        <taxon>Romanomermis</taxon>
    </lineage>
</organism>
<dbReference type="Proteomes" id="UP000887565">
    <property type="component" value="Unplaced"/>
</dbReference>
<accession>A0A915IDP4</accession>
<protein>
    <submittedName>
        <fullName evidence="2">Uncharacterized protein</fullName>
    </submittedName>
</protein>
<name>A0A915IDP4_ROMCU</name>